<evidence type="ECO:0000256" key="2">
    <source>
        <dbReference type="SAM" id="SignalP"/>
    </source>
</evidence>
<evidence type="ECO:0000313" key="4">
    <source>
        <dbReference type="Proteomes" id="UP000306393"/>
    </source>
</evidence>
<comment type="caution">
    <text evidence="3">The sequence shown here is derived from an EMBL/GenBank/DDBJ whole genome shotgun (WGS) entry which is preliminary data.</text>
</comment>
<dbReference type="Proteomes" id="UP000306393">
    <property type="component" value="Unassembled WGS sequence"/>
</dbReference>
<keyword evidence="2" id="KW-0732">Signal</keyword>
<dbReference type="PROSITE" id="PS51257">
    <property type="entry name" value="PROKAR_LIPOPROTEIN"/>
    <property type="match status" value="1"/>
</dbReference>
<proteinExistence type="predicted"/>
<organism evidence="3 4">
    <name type="scientific">Erwinia persicina</name>
    <dbReference type="NCBI Taxonomy" id="55211"/>
    <lineage>
        <taxon>Bacteria</taxon>
        <taxon>Pseudomonadati</taxon>
        <taxon>Pseudomonadota</taxon>
        <taxon>Gammaproteobacteria</taxon>
        <taxon>Enterobacterales</taxon>
        <taxon>Erwiniaceae</taxon>
        <taxon>Erwinia</taxon>
    </lineage>
</organism>
<dbReference type="EMBL" id="QGAC01000005">
    <property type="protein sequence ID" value="TKJ92513.1"/>
    <property type="molecule type" value="Genomic_DNA"/>
</dbReference>
<dbReference type="RefSeq" id="WP_137268960.1">
    <property type="nucleotide sequence ID" value="NZ_QGAC01000005.1"/>
</dbReference>
<feature type="signal peptide" evidence="2">
    <location>
        <begin position="1"/>
        <end position="30"/>
    </location>
</feature>
<evidence type="ECO:0000256" key="1">
    <source>
        <dbReference type="SAM" id="MobiDB-lite"/>
    </source>
</evidence>
<dbReference type="AlphaFoldDB" id="A0A4U3FF80"/>
<accession>A0A4U3FF80</accession>
<gene>
    <name evidence="3" type="ORF">EpCFBP13511_06850</name>
</gene>
<evidence type="ECO:0000313" key="3">
    <source>
        <dbReference type="EMBL" id="TKJ92513.1"/>
    </source>
</evidence>
<protein>
    <submittedName>
        <fullName evidence="3">Uncharacterized protein</fullName>
    </submittedName>
</protein>
<sequence length="123" mass="13358">MMEKNPLPFALSAATLLVACLIATNNRACAAEAEEPAVLQFATTYAEHIKPATSSKHSSPHPARQEVSVKPSRPPVVNPPVAYADRNRLTTLQNIIAGQELKIAQKIKISASSRSKLRPYNSR</sequence>
<name>A0A4U3FF80_9GAMM</name>
<feature type="chain" id="PRO_5020757051" evidence="2">
    <location>
        <begin position="31"/>
        <end position="123"/>
    </location>
</feature>
<feature type="region of interest" description="Disordered" evidence="1">
    <location>
        <begin position="50"/>
        <end position="81"/>
    </location>
</feature>
<reference evidence="3 4" key="1">
    <citation type="journal article" date="2019" name="Sci. Rep.">
        <title>Differences in resource use lead to coexistence of seed-transmitted microbial populations.</title>
        <authorList>
            <person name="Torres-Cortes G."/>
            <person name="Garcia B.J."/>
            <person name="Compant S."/>
            <person name="Rezki S."/>
            <person name="Jones P."/>
            <person name="Preveaux A."/>
            <person name="Briand M."/>
            <person name="Roulet A."/>
            <person name="Bouchez O."/>
            <person name="Jacobson D."/>
            <person name="Barret M."/>
        </authorList>
    </citation>
    <scope>NUCLEOTIDE SEQUENCE [LARGE SCALE GENOMIC DNA]</scope>
    <source>
        <strain evidence="3 4">CFBP13511</strain>
    </source>
</reference>